<gene>
    <name evidence="7" type="ORF">ASZ90_014832</name>
</gene>
<evidence type="ECO:0000256" key="2">
    <source>
        <dbReference type="ARBA" id="ARBA00007524"/>
    </source>
</evidence>
<dbReference type="InterPro" id="IPR038330">
    <property type="entry name" value="TspO/MBR-related_sf"/>
</dbReference>
<feature type="transmembrane region" description="Helical" evidence="6">
    <location>
        <begin position="141"/>
        <end position="162"/>
    </location>
</feature>
<dbReference type="AlphaFoldDB" id="A0A0W8F3J1"/>
<feature type="transmembrane region" description="Helical" evidence="6">
    <location>
        <begin position="111"/>
        <end position="134"/>
    </location>
</feature>
<dbReference type="Pfam" id="PF03073">
    <property type="entry name" value="TspO_MBR"/>
    <property type="match status" value="1"/>
</dbReference>
<reference evidence="7" key="1">
    <citation type="journal article" date="2015" name="Proc. Natl. Acad. Sci. U.S.A.">
        <title>Networks of energetic and metabolic interactions define dynamics in microbial communities.</title>
        <authorList>
            <person name="Embree M."/>
            <person name="Liu J.K."/>
            <person name="Al-Bassam M.M."/>
            <person name="Zengler K."/>
        </authorList>
    </citation>
    <scope>NUCLEOTIDE SEQUENCE</scope>
</reference>
<comment type="subcellular location">
    <subcellularLocation>
        <location evidence="1">Membrane</location>
        <topology evidence="1">Multi-pass membrane protein</topology>
    </subcellularLocation>
</comment>
<keyword evidence="3 6" id="KW-0812">Transmembrane</keyword>
<proteinExistence type="inferred from homology"/>
<evidence type="ECO:0000256" key="4">
    <source>
        <dbReference type="ARBA" id="ARBA00022989"/>
    </source>
</evidence>
<evidence type="ECO:0000256" key="6">
    <source>
        <dbReference type="SAM" id="Phobius"/>
    </source>
</evidence>
<dbReference type="GO" id="GO:0033013">
    <property type="term" value="P:tetrapyrrole metabolic process"/>
    <property type="evidence" value="ECO:0007669"/>
    <property type="project" value="UniProtKB-ARBA"/>
</dbReference>
<comment type="similarity">
    <text evidence="2">Belongs to the TspO/BZRP family.</text>
</comment>
<name>A0A0W8F3J1_9ZZZZ</name>
<dbReference type="InterPro" id="IPR004307">
    <property type="entry name" value="TspO_MBR"/>
</dbReference>
<dbReference type="Gene3D" id="1.20.1260.100">
    <property type="entry name" value="TspO/MBR protein"/>
    <property type="match status" value="1"/>
</dbReference>
<dbReference type="PANTHER" id="PTHR10057">
    <property type="entry name" value="PERIPHERAL-TYPE BENZODIAZEPINE RECEPTOR"/>
    <property type="match status" value="1"/>
</dbReference>
<comment type="caution">
    <text evidence="7">The sequence shown here is derived from an EMBL/GenBank/DDBJ whole genome shotgun (WGS) entry which is preliminary data.</text>
</comment>
<keyword evidence="5 6" id="KW-0472">Membrane</keyword>
<dbReference type="PIRSF" id="PIRSF005859">
    <property type="entry name" value="PBR"/>
    <property type="match status" value="1"/>
</dbReference>
<accession>A0A0W8F3J1</accession>
<protein>
    <submittedName>
        <fullName evidence="7">Benzodiazepine receptor tspo</fullName>
    </submittedName>
</protein>
<evidence type="ECO:0000256" key="1">
    <source>
        <dbReference type="ARBA" id="ARBA00004141"/>
    </source>
</evidence>
<feature type="transmembrane region" description="Helical" evidence="6">
    <location>
        <begin position="87"/>
        <end position="105"/>
    </location>
</feature>
<dbReference type="GO" id="GO:0016020">
    <property type="term" value="C:membrane"/>
    <property type="evidence" value="ECO:0007669"/>
    <property type="project" value="UniProtKB-SubCell"/>
</dbReference>
<dbReference type="EMBL" id="LNQE01001553">
    <property type="protein sequence ID" value="KUG15476.1"/>
    <property type="molecule type" value="Genomic_DNA"/>
</dbReference>
<keyword evidence="7" id="KW-0675">Receptor</keyword>
<organism evidence="7">
    <name type="scientific">hydrocarbon metagenome</name>
    <dbReference type="NCBI Taxonomy" id="938273"/>
    <lineage>
        <taxon>unclassified sequences</taxon>
        <taxon>metagenomes</taxon>
        <taxon>ecological metagenomes</taxon>
    </lineage>
</organism>
<sequence>MDDAIMNRNSLLTLIGAIVLCNLAGLLGSLVTITGSGSWYESLVKPAFNPPSWVFAPAWTTLYILMGIALFLVIMEGRKGRDVRIPLVLFGIQLVLNAIWSFAFFGLESPLAGVIVILLLWVFIAATMVTFYPVRKLATVLLIPYILWVSFASVLNYSIYILNP</sequence>
<evidence type="ECO:0000256" key="3">
    <source>
        <dbReference type="ARBA" id="ARBA00022692"/>
    </source>
</evidence>
<dbReference type="FunFam" id="1.20.1260.100:FF:000001">
    <property type="entry name" value="translocator protein 2"/>
    <property type="match status" value="1"/>
</dbReference>
<keyword evidence="4 6" id="KW-1133">Transmembrane helix</keyword>
<evidence type="ECO:0000256" key="5">
    <source>
        <dbReference type="ARBA" id="ARBA00023136"/>
    </source>
</evidence>
<feature type="transmembrane region" description="Helical" evidence="6">
    <location>
        <begin position="12"/>
        <end position="33"/>
    </location>
</feature>
<dbReference type="PANTHER" id="PTHR10057:SF0">
    <property type="entry name" value="TRANSLOCATOR PROTEIN"/>
    <property type="match status" value="1"/>
</dbReference>
<dbReference type="CDD" id="cd15904">
    <property type="entry name" value="TSPO_MBR"/>
    <property type="match status" value="1"/>
</dbReference>
<evidence type="ECO:0000313" key="7">
    <source>
        <dbReference type="EMBL" id="KUG15476.1"/>
    </source>
</evidence>
<feature type="transmembrane region" description="Helical" evidence="6">
    <location>
        <begin position="53"/>
        <end position="75"/>
    </location>
</feature>